<dbReference type="GO" id="GO:0042802">
    <property type="term" value="F:identical protein binding"/>
    <property type="evidence" value="ECO:0007669"/>
    <property type="project" value="TreeGrafter"/>
</dbReference>
<keyword evidence="5" id="KW-0808">Transferase</keyword>
<dbReference type="InterPro" id="IPR015422">
    <property type="entry name" value="PyrdxlP-dep_Trfase_small"/>
</dbReference>
<evidence type="ECO:0000256" key="4">
    <source>
        <dbReference type="RuleBase" id="RU003560"/>
    </source>
</evidence>
<reference evidence="5 6" key="1">
    <citation type="submission" date="2006-12" db="EMBL/GenBank/DDBJ databases">
        <title>Complete sequence of Shewanella amazonensis SB2B.</title>
        <authorList>
            <consortium name="US DOE Joint Genome Institute"/>
            <person name="Copeland A."/>
            <person name="Lucas S."/>
            <person name="Lapidus A."/>
            <person name="Barry K."/>
            <person name="Detter J.C."/>
            <person name="Glavina del Rio T."/>
            <person name="Hammon N."/>
            <person name="Israni S."/>
            <person name="Dalin E."/>
            <person name="Tice H."/>
            <person name="Pitluck S."/>
            <person name="Munk A.C."/>
            <person name="Brettin T."/>
            <person name="Bruce D."/>
            <person name="Han C."/>
            <person name="Tapia R."/>
            <person name="Gilna P."/>
            <person name="Schmutz J."/>
            <person name="Larimer F."/>
            <person name="Land M."/>
            <person name="Hauser L."/>
            <person name="Kyrpides N."/>
            <person name="Mikhailova N."/>
            <person name="Fredrickson J."/>
            <person name="Richardson P."/>
        </authorList>
    </citation>
    <scope>NUCLEOTIDE SEQUENCE [LARGE SCALE GENOMIC DNA]</scope>
    <source>
        <strain evidence="6">ATCC BAA-1098 / SB2B</strain>
    </source>
</reference>
<comment type="cofactor">
    <cofactor evidence="1">
        <name>pyridoxal 5'-phosphate</name>
        <dbReference type="ChEBI" id="CHEBI:597326"/>
    </cofactor>
</comment>
<keyword evidence="2 5" id="KW-0032">Aminotransferase</keyword>
<evidence type="ECO:0000313" key="5">
    <source>
        <dbReference type="EMBL" id="ABM01809.1"/>
    </source>
</evidence>
<keyword evidence="6" id="KW-1185">Reference proteome</keyword>
<dbReference type="InterPro" id="IPR049704">
    <property type="entry name" value="Aminotrans_3_PPA_site"/>
</dbReference>
<dbReference type="AlphaFoldDB" id="A1SBQ2"/>
<dbReference type="HOGENOM" id="CLU_016922_10_0_6"/>
<proteinExistence type="inferred from homology"/>
<dbReference type="Gene3D" id="3.40.640.10">
    <property type="entry name" value="Type I PLP-dependent aspartate aminotransferase-like (Major domain)"/>
    <property type="match status" value="1"/>
</dbReference>
<accession>A1SBQ2</accession>
<evidence type="ECO:0000313" key="6">
    <source>
        <dbReference type="Proteomes" id="UP000009175"/>
    </source>
</evidence>
<evidence type="ECO:0000256" key="1">
    <source>
        <dbReference type="ARBA" id="ARBA00001933"/>
    </source>
</evidence>
<dbReference type="eggNOG" id="COG0160">
    <property type="taxonomic scope" value="Bacteria"/>
</dbReference>
<dbReference type="PANTHER" id="PTHR11986">
    <property type="entry name" value="AMINOTRANSFERASE CLASS III"/>
    <property type="match status" value="1"/>
</dbReference>
<dbReference type="Gene3D" id="3.90.1150.10">
    <property type="entry name" value="Aspartate Aminotransferase, domain 1"/>
    <property type="match status" value="1"/>
</dbReference>
<dbReference type="InterPro" id="IPR015421">
    <property type="entry name" value="PyrdxlP-dep_Trfase_major"/>
</dbReference>
<dbReference type="InterPro" id="IPR015424">
    <property type="entry name" value="PyrdxlP-dep_Trfase"/>
</dbReference>
<sequence>MMNSIMKMNYKLPGPKSKAMLERGIPLFRNGLRYEEECKKAARRGYRGASQVVVGRAQGSFVWDLDDNQYIDFQNGWASNPFGNAHPEIVEAVHWAHTRYGFHYDTPHRYELAEKLVQIMPNRALTRINFEISGTEAAEAAVNLALTHTKRRYIISFSSSFHGEALGSKMLSGTSNNNHYMEAWSGGVITAPYPYSGEIPAGMTQEQYVEYCLWYIDNHITSSIVPANNIAGLIIEPGLAEGGNWIPPKRFMQGLRELCNKHDWVMIVDEVLTGLGRTGKMWAIEHYDVIPDVLVFGKNISGGIEPCAGIAARDEIMGDNEHYHTGSTYAGSPAACCAGLKTLELYERENIVEYVAYLGEIAKGIMQKWTRYSIVNEVRCNGLLLGVNFVSPDEHQKDWWFAREVRSRMMENGVWAINDRQTNVRLYPALNMEESVLREGLAIMEEAIAHVDSIRQSSFGDSPAWPTGDAGF</sequence>
<dbReference type="PROSITE" id="PS00600">
    <property type="entry name" value="AA_TRANSFER_CLASS_3"/>
    <property type="match status" value="1"/>
</dbReference>
<evidence type="ECO:0000256" key="3">
    <source>
        <dbReference type="ARBA" id="ARBA00022898"/>
    </source>
</evidence>
<dbReference type="GO" id="GO:0030170">
    <property type="term" value="F:pyridoxal phosphate binding"/>
    <property type="evidence" value="ECO:0007669"/>
    <property type="project" value="InterPro"/>
</dbReference>
<dbReference type="CDD" id="cd00610">
    <property type="entry name" value="OAT_like"/>
    <property type="match status" value="1"/>
</dbReference>
<gene>
    <name evidence="5" type="ordered locus">Sama_3606</name>
</gene>
<dbReference type="EC" id="2.6.1.-" evidence="5"/>
<organism evidence="5 6">
    <name type="scientific">Shewanella amazonensis (strain ATCC BAA-1098 / SB2B)</name>
    <dbReference type="NCBI Taxonomy" id="326297"/>
    <lineage>
        <taxon>Bacteria</taxon>
        <taxon>Pseudomonadati</taxon>
        <taxon>Pseudomonadota</taxon>
        <taxon>Gammaproteobacteria</taxon>
        <taxon>Alteromonadales</taxon>
        <taxon>Shewanellaceae</taxon>
        <taxon>Shewanella</taxon>
    </lineage>
</organism>
<protein>
    <submittedName>
        <fullName evidence="5">Aminotransferase</fullName>
        <ecNumber evidence="5">2.6.1.-</ecNumber>
    </submittedName>
</protein>
<dbReference type="STRING" id="326297.Sama_3606"/>
<keyword evidence="3 4" id="KW-0663">Pyridoxal phosphate</keyword>
<dbReference type="InterPro" id="IPR005814">
    <property type="entry name" value="Aminotrans_3"/>
</dbReference>
<dbReference type="SUPFAM" id="SSF53383">
    <property type="entry name" value="PLP-dependent transferases"/>
    <property type="match status" value="1"/>
</dbReference>
<dbReference type="RefSeq" id="WP_011761712.1">
    <property type="nucleotide sequence ID" value="NC_008700.1"/>
</dbReference>
<dbReference type="Proteomes" id="UP000009175">
    <property type="component" value="Chromosome"/>
</dbReference>
<dbReference type="EMBL" id="CP000507">
    <property type="protein sequence ID" value="ABM01809.1"/>
    <property type="molecule type" value="Genomic_DNA"/>
</dbReference>
<dbReference type="InterPro" id="IPR050103">
    <property type="entry name" value="Class-III_PLP-dep_AT"/>
</dbReference>
<dbReference type="PIRSF" id="PIRSF000521">
    <property type="entry name" value="Transaminase_4ab_Lys_Orn"/>
    <property type="match status" value="1"/>
</dbReference>
<dbReference type="GO" id="GO:0008483">
    <property type="term" value="F:transaminase activity"/>
    <property type="evidence" value="ECO:0007669"/>
    <property type="project" value="UniProtKB-KW"/>
</dbReference>
<name>A1SBQ2_SHEAM</name>
<evidence type="ECO:0000256" key="2">
    <source>
        <dbReference type="ARBA" id="ARBA00022576"/>
    </source>
</evidence>
<comment type="similarity">
    <text evidence="4">Belongs to the class-III pyridoxal-phosphate-dependent aminotransferase family.</text>
</comment>
<dbReference type="Pfam" id="PF00202">
    <property type="entry name" value="Aminotran_3"/>
    <property type="match status" value="1"/>
</dbReference>
<dbReference type="KEGG" id="saz:Sama_3606"/>